<reference evidence="3" key="1">
    <citation type="submission" date="2025-05" db="UniProtKB">
        <authorList>
            <consortium name="RefSeq"/>
        </authorList>
    </citation>
    <scope>NUCLEOTIDE SEQUENCE [LARGE SCALE GENOMIC DNA]</scope>
</reference>
<reference evidence="4" key="2">
    <citation type="submission" date="2025-08" db="UniProtKB">
        <authorList>
            <consortium name="RefSeq"/>
        </authorList>
    </citation>
    <scope>IDENTIFICATION</scope>
    <source>
        <tissue evidence="4">Adult</tissue>
    </source>
</reference>
<feature type="domain" description="MADF" evidence="2">
    <location>
        <begin position="61"/>
        <end position="154"/>
    </location>
</feature>
<evidence type="ECO:0000313" key="3">
    <source>
        <dbReference type="Proteomes" id="UP001652620"/>
    </source>
</evidence>
<protein>
    <submittedName>
        <fullName evidence="4">Uncharacterized protein LOC125775299</fullName>
    </submittedName>
</protein>
<dbReference type="GeneID" id="125775299"/>
<dbReference type="InterPro" id="IPR006578">
    <property type="entry name" value="MADF-dom"/>
</dbReference>
<dbReference type="InterPro" id="IPR039353">
    <property type="entry name" value="TF_Adf1"/>
</dbReference>
<organism evidence="3 4">
    <name type="scientific">Bactrocera dorsalis</name>
    <name type="common">Oriental fruit fly</name>
    <name type="synonym">Dacus dorsalis</name>
    <dbReference type="NCBI Taxonomy" id="27457"/>
    <lineage>
        <taxon>Eukaryota</taxon>
        <taxon>Metazoa</taxon>
        <taxon>Ecdysozoa</taxon>
        <taxon>Arthropoda</taxon>
        <taxon>Hexapoda</taxon>
        <taxon>Insecta</taxon>
        <taxon>Pterygota</taxon>
        <taxon>Neoptera</taxon>
        <taxon>Endopterygota</taxon>
        <taxon>Diptera</taxon>
        <taxon>Brachycera</taxon>
        <taxon>Muscomorpha</taxon>
        <taxon>Tephritoidea</taxon>
        <taxon>Tephritidae</taxon>
        <taxon>Bactrocera</taxon>
        <taxon>Bactrocera</taxon>
    </lineage>
</organism>
<dbReference type="RefSeq" id="XP_049302090.1">
    <property type="nucleotide sequence ID" value="XM_049446133.1"/>
</dbReference>
<dbReference type="Proteomes" id="UP001652620">
    <property type="component" value="Chromosome 1"/>
</dbReference>
<evidence type="ECO:0000259" key="2">
    <source>
        <dbReference type="PROSITE" id="PS51029"/>
    </source>
</evidence>
<name>A0ABM3IYY7_BACDO</name>
<proteinExistence type="predicted"/>
<dbReference type="Pfam" id="PF10545">
    <property type="entry name" value="MADF_DNA_bdg"/>
    <property type="match status" value="1"/>
</dbReference>
<dbReference type="PANTHER" id="PTHR12243:SF67">
    <property type="entry name" value="COREPRESSOR OF PANGOLIN, ISOFORM A-RELATED"/>
    <property type="match status" value="1"/>
</dbReference>
<accession>A0ABM3IYY7</accession>
<dbReference type="PANTHER" id="PTHR12243">
    <property type="entry name" value="MADF DOMAIN TRANSCRIPTION FACTOR"/>
    <property type="match status" value="1"/>
</dbReference>
<gene>
    <name evidence="4" type="primary">LOC125775299</name>
</gene>
<evidence type="ECO:0000256" key="1">
    <source>
        <dbReference type="SAM" id="MobiDB-lite"/>
    </source>
</evidence>
<keyword evidence="3" id="KW-1185">Reference proteome</keyword>
<sequence>MIRTAITHVFVIFSQIGCTIWNKNYKFTCRQPCKPLSAVVIFHQKFAMSSPAGQNFTLLKKLFSEVQKEKNTFLYDLSQKEYKNNKLKQIAWGEIADALELPKDEVQVLWKRTRNKFKNALASSNAPIGSTRRVQKQMDTFLLSEMEFLRKYVEDEEPTTTNYTGMQELFDEMAGDPEVISSSTDESSSTPTFKRKKPKHGTFDTEMQTAFQKLNTLASGILSAPQDPFYLYFQSEMEKLPENVKSELKSEIMQKIFQANKMYL</sequence>
<feature type="region of interest" description="Disordered" evidence="1">
    <location>
        <begin position="178"/>
        <end position="201"/>
    </location>
</feature>
<evidence type="ECO:0000313" key="4">
    <source>
        <dbReference type="RefSeq" id="XP_049302090.1"/>
    </source>
</evidence>
<dbReference type="PROSITE" id="PS51029">
    <property type="entry name" value="MADF"/>
    <property type="match status" value="1"/>
</dbReference>
<dbReference type="SMART" id="SM00595">
    <property type="entry name" value="MADF"/>
    <property type="match status" value="1"/>
</dbReference>
<feature type="compositionally biased region" description="Low complexity" evidence="1">
    <location>
        <begin position="181"/>
        <end position="192"/>
    </location>
</feature>